<dbReference type="InterPro" id="IPR002909">
    <property type="entry name" value="IPT_dom"/>
</dbReference>
<dbReference type="InterPro" id="IPR013783">
    <property type="entry name" value="Ig-like_fold"/>
</dbReference>
<keyword evidence="6" id="KW-1185">Reference proteome</keyword>
<feature type="domain" description="IPT/TIG" evidence="3">
    <location>
        <begin position="142"/>
        <end position="198"/>
    </location>
</feature>
<evidence type="ECO:0000259" key="4">
    <source>
        <dbReference type="Pfam" id="PF16405"/>
    </source>
</evidence>
<accession>A0ABY3CNT7</accession>
<dbReference type="Pfam" id="PF16405">
    <property type="entry name" value="DUF5013"/>
    <property type="match status" value="1"/>
</dbReference>
<keyword evidence="2" id="KW-0812">Transmembrane</keyword>
<feature type="transmembrane region" description="Helical" evidence="2">
    <location>
        <begin position="9"/>
        <end position="25"/>
    </location>
</feature>
<gene>
    <name evidence="5" type="ORF">FNW12_03485</name>
</gene>
<name>A0ABY3CNT7_9FLAO</name>
<dbReference type="InterPro" id="IPR032181">
    <property type="entry name" value="DUF5013"/>
</dbReference>
<sequence>MKIFKNNSILIRGFMMVICFAFFTACEEGPNFKIQEYPEQTATGISHTSGYPGINVTITGTDFGTLKGAVKVYFGGILATNVVSCEDTKIVVQVPAGAISGKVSLQVWKHLNDSFAEFTVLPAPAITSVVSSNAINTVAFPGVDTVTINGINFGTDASKAVVSFNGIVGPIVTIANTKITVLAPNNFNTGFVTVTMGGLTISGTPAIVNPTAAGDITPYFMSNTGVIDAKGGGFVRGAYDGSRWGALGAPWITNTAGLNRGNGIGGYAREQWNGRDGFICWETWSDKAVVNGTIYQPTSMALPAGSYTITFNYYGEIQTDSSVYLEVAAGGNGIPVLANISTALASVLLYNGTTIGDTKPNFGGDVTLNFTLGTSQVVSIGFLGNMKGRATKGNYFLGKWIKLVKN</sequence>
<evidence type="ECO:0000256" key="1">
    <source>
        <dbReference type="ARBA" id="ARBA00023180"/>
    </source>
</evidence>
<keyword evidence="2" id="KW-0472">Membrane</keyword>
<dbReference type="InterPro" id="IPR052014">
    <property type="entry name" value="Dictyostelium_Tiger"/>
</dbReference>
<protein>
    <submittedName>
        <fullName evidence="5">DUF5013 domain-containing protein</fullName>
    </submittedName>
</protein>
<dbReference type="PANTHER" id="PTHR31341:SF16">
    <property type="entry name" value="CONTACT SITE A PROTEIN"/>
    <property type="match status" value="1"/>
</dbReference>
<organism evidence="5 6">
    <name type="scientific">Flavobacterium gawalongense</name>
    <dbReference type="NCBI Taxonomy" id="2594432"/>
    <lineage>
        <taxon>Bacteria</taxon>
        <taxon>Pseudomonadati</taxon>
        <taxon>Bacteroidota</taxon>
        <taxon>Flavobacteriia</taxon>
        <taxon>Flavobacteriales</taxon>
        <taxon>Flavobacteriaceae</taxon>
        <taxon>Flavobacterium</taxon>
    </lineage>
</organism>
<proteinExistence type="predicted"/>
<dbReference type="Pfam" id="PF01833">
    <property type="entry name" value="TIG"/>
    <property type="match status" value="2"/>
</dbReference>
<dbReference type="EMBL" id="VJZN01000004">
    <property type="protein sequence ID" value="TRX08860.1"/>
    <property type="molecule type" value="Genomic_DNA"/>
</dbReference>
<dbReference type="SUPFAM" id="SSF81296">
    <property type="entry name" value="E set domains"/>
    <property type="match status" value="2"/>
</dbReference>
<evidence type="ECO:0000313" key="5">
    <source>
        <dbReference type="EMBL" id="TRX08860.1"/>
    </source>
</evidence>
<dbReference type="PROSITE" id="PS51257">
    <property type="entry name" value="PROKAR_LIPOPROTEIN"/>
    <property type="match status" value="1"/>
</dbReference>
<evidence type="ECO:0000259" key="3">
    <source>
        <dbReference type="Pfam" id="PF01833"/>
    </source>
</evidence>
<dbReference type="RefSeq" id="WP_143386282.1">
    <property type="nucleotide sequence ID" value="NZ_VJZM01000004.1"/>
</dbReference>
<feature type="domain" description="IPT/TIG" evidence="3">
    <location>
        <begin position="43"/>
        <end position="111"/>
    </location>
</feature>
<keyword evidence="2" id="KW-1133">Transmembrane helix</keyword>
<dbReference type="Gene3D" id="2.60.40.10">
    <property type="entry name" value="Immunoglobulins"/>
    <property type="match status" value="2"/>
</dbReference>
<feature type="domain" description="DUF5013" evidence="4">
    <location>
        <begin position="234"/>
        <end position="381"/>
    </location>
</feature>
<reference evidence="5 6" key="1">
    <citation type="submission" date="2019-07" db="EMBL/GenBank/DDBJ databases">
        <title>Novel species of Flavobacterium.</title>
        <authorList>
            <person name="Liu Q."/>
            <person name="Xin Y.-H."/>
        </authorList>
    </citation>
    <scope>NUCLEOTIDE SEQUENCE [LARGE SCALE GENOMIC DNA]</scope>
    <source>
        <strain evidence="5 6">GSP39</strain>
    </source>
</reference>
<evidence type="ECO:0000313" key="6">
    <source>
        <dbReference type="Proteomes" id="UP000318528"/>
    </source>
</evidence>
<dbReference type="InterPro" id="IPR014756">
    <property type="entry name" value="Ig_E-set"/>
</dbReference>
<dbReference type="Proteomes" id="UP000318528">
    <property type="component" value="Unassembled WGS sequence"/>
</dbReference>
<keyword evidence="1" id="KW-0325">Glycoprotein</keyword>
<dbReference type="PANTHER" id="PTHR31341">
    <property type="entry name" value="IPT/TIG DOMAIN-CONTAINING PROTEIN-RELATED-RELATED"/>
    <property type="match status" value="1"/>
</dbReference>
<comment type="caution">
    <text evidence="5">The sequence shown here is derived from an EMBL/GenBank/DDBJ whole genome shotgun (WGS) entry which is preliminary data.</text>
</comment>
<evidence type="ECO:0000256" key="2">
    <source>
        <dbReference type="SAM" id="Phobius"/>
    </source>
</evidence>